<gene>
    <name evidence="7" type="ORF">F5147DRAFT_819676</name>
</gene>
<evidence type="ECO:0000256" key="4">
    <source>
        <dbReference type="ARBA" id="ARBA00023065"/>
    </source>
</evidence>
<feature type="domain" description="Ferric oxidoreductase" evidence="6">
    <location>
        <begin position="90"/>
        <end position="143"/>
    </location>
</feature>
<evidence type="ECO:0000313" key="8">
    <source>
        <dbReference type="Proteomes" id="UP000823399"/>
    </source>
</evidence>
<sequence>MAAPVVPSSFQITKTNGYQSAHSDDKEPPPIRRRRPRLVGAWNALISLTYWSPLKLELNLGQIIVLSAYLAAVLVCIVKDAPLISNPNRAGFIALAQFPVVFLFATKNTILSSLLGPGNGYEKLNFMHRMAGRAMFFGWMHSWVPVDSQSSAVWTCNSWSAERDFGSGFAGPPLHHRLYVFEAS</sequence>
<dbReference type="GO" id="GO:0016020">
    <property type="term" value="C:membrane"/>
    <property type="evidence" value="ECO:0007669"/>
    <property type="project" value="UniProtKB-SubCell"/>
</dbReference>
<evidence type="ECO:0000259" key="6">
    <source>
        <dbReference type="Pfam" id="PF01794"/>
    </source>
</evidence>
<keyword evidence="4" id="KW-0813">Transport</keyword>
<evidence type="ECO:0000313" key="7">
    <source>
        <dbReference type="EMBL" id="KAG2094851.1"/>
    </source>
</evidence>
<keyword evidence="3" id="KW-1133">Transmembrane helix</keyword>
<keyword evidence="2" id="KW-0812">Transmembrane</keyword>
<name>A0A9P7EY16_9AGAM</name>
<dbReference type="InterPro" id="IPR013130">
    <property type="entry name" value="Fe3_Rdtase_TM_dom"/>
</dbReference>
<keyword evidence="5" id="KW-0472">Membrane</keyword>
<keyword evidence="4" id="KW-0406">Ion transport</keyword>
<dbReference type="Pfam" id="PF01794">
    <property type="entry name" value="Ferric_reduct"/>
    <property type="match status" value="1"/>
</dbReference>
<accession>A0A9P7EY16</accession>
<comment type="caution">
    <text evidence="7">The sequence shown here is derived from an EMBL/GenBank/DDBJ whole genome shotgun (WGS) entry which is preliminary data.</text>
</comment>
<dbReference type="Proteomes" id="UP000823399">
    <property type="component" value="Unassembled WGS sequence"/>
</dbReference>
<dbReference type="GeneID" id="64705909"/>
<organism evidence="7 8">
    <name type="scientific">Suillus discolor</name>
    <dbReference type="NCBI Taxonomy" id="1912936"/>
    <lineage>
        <taxon>Eukaryota</taxon>
        <taxon>Fungi</taxon>
        <taxon>Dikarya</taxon>
        <taxon>Basidiomycota</taxon>
        <taxon>Agaricomycotina</taxon>
        <taxon>Agaricomycetes</taxon>
        <taxon>Agaricomycetidae</taxon>
        <taxon>Boletales</taxon>
        <taxon>Suillineae</taxon>
        <taxon>Suillaceae</taxon>
        <taxon>Suillus</taxon>
    </lineage>
</organism>
<proteinExistence type="predicted"/>
<reference evidence="7" key="1">
    <citation type="journal article" date="2020" name="New Phytol.">
        <title>Comparative genomics reveals dynamic genome evolution in host specialist ectomycorrhizal fungi.</title>
        <authorList>
            <person name="Lofgren L.A."/>
            <person name="Nguyen N.H."/>
            <person name="Vilgalys R."/>
            <person name="Ruytinx J."/>
            <person name="Liao H.L."/>
            <person name="Branco S."/>
            <person name="Kuo A."/>
            <person name="LaButti K."/>
            <person name="Lipzen A."/>
            <person name="Andreopoulos W."/>
            <person name="Pangilinan J."/>
            <person name="Riley R."/>
            <person name="Hundley H."/>
            <person name="Na H."/>
            <person name="Barry K."/>
            <person name="Grigoriev I.V."/>
            <person name="Stajich J.E."/>
            <person name="Kennedy P.G."/>
        </authorList>
    </citation>
    <scope>NUCLEOTIDE SEQUENCE</scope>
    <source>
        <strain evidence="7">FC423</strain>
    </source>
</reference>
<dbReference type="EMBL" id="JABBWM010000077">
    <property type="protein sequence ID" value="KAG2094851.1"/>
    <property type="molecule type" value="Genomic_DNA"/>
</dbReference>
<dbReference type="GO" id="GO:0006811">
    <property type="term" value="P:monoatomic ion transport"/>
    <property type="evidence" value="ECO:0007669"/>
    <property type="project" value="UniProtKB-KW"/>
</dbReference>
<evidence type="ECO:0000256" key="1">
    <source>
        <dbReference type="ARBA" id="ARBA00004141"/>
    </source>
</evidence>
<evidence type="ECO:0000256" key="2">
    <source>
        <dbReference type="ARBA" id="ARBA00022692"/>
    </source>
</evidence>
<evidence type="ECO:0000256" key="5">
    <source>
        <dbReference type="ARBA" id="ARBA00023136"/>
    </source>
</evidence>
<dbReference type="OrthoDB" id="3944240at2759"/>
<dbReference type="RefSeq" id="XP_041287664.1">
    <property type="nucleotide sequence ID" value="XM_041443650.1"/>
</dbReference>
<protein>
    <recommendedName>
        <fullName evidence="6">Ferric oxidoreductase domain-containing protein</fullName>
    </recommendedName>
</protein>
<comment type="subcellular location">
    <subcellularLocation>
        <location evidence="1">Membrane</location>
        <topology evidence="1">Multi-pass membrane protein</topology>
    </subcellularLocation>
</comment>
<dbReference type="AlphaFoldDB" id="A0A9P7EY16"/>
<evidence type="ECO:0000256" key="3">
    <source>
        <dbReference type="ARBA" id="ARBA00022989"/>
    </source>
</evidence>
<keyword evidence="8" id="KW-1185">Reference proteome</keyword>